<keyword evidence="2" id="KW-1185">Reference proteome</keyword>
<feature type="compositionally biased region" description="Polar residues" evidence="1">
    <location>
        <begin position="354"/>
        <end position="368"/>
    </location>
</feature>
<feature type="compositionally biased region" description="Basic and acidic residues" evidence="1">
    <location>
        <begin position="177"/>
        <end position="188"/>
    </location>
</feature>
<name>A0A1I7TRT9_9PELO</name>
<evidence type="ECO:0000313" key="2">
    <source>
        <dbReference type="Proteomes" id="UP000095282"/>
    </source>
</evidence>
<dbReference type="eggNOG" id="ENOG502TIKD">
    <property type="taxonomic scope" value="Eukaryota"/>
</dbReference>
<proteinExistence type="predicted"/>
<evidence type="ECO:0000313" key="3">
    <source>
        <dbReference type="WBParaSite" id="Csp11.Scaffold629.g11133.t1"/>
    </source>
</evidence>
<organism evidence="2 3">
    <name type="scientific">Caenorhabditis tropicalis</name>
    <dbReference type="NCBI Taxonomy" id="1561998"/>
    <lineage>
        <taxon>Eukaryota</taxon>
        <taxon>Metazoa</taxon>
        <taxon>Ecdysozoa</taxon>
        <taxon>Nematoda</taxon>
        <taxon>Chromadorea</taxon>
        <taxon>Rhabditida</taxon>
        <taxon>Rhabditina</taxon>
        <taxon>Rhabditomorpha</taxon>
        <taxon>Rhabditoidea</taxon>
        <taxon>Rhabditidae</taxon>
        <taxon>Peloderinae</taxon>
        <taxon>Caenorhabditis</taxon>
    </lineage>
</organism>
<protein>
    <submittedName>
        <fullName evidence="3">Bromo domain-containing protein</fullName>
    </submittedName>
</protein>
<feature type="region of interest" description="Disordered" evidence="1">
    <location>
        <begin position="354"/>
        <end position="410"/>
    </location>
</feature>
<dbReference type="Proteomes" id="UP000095282">
    <property type="component" value="Unplaced"/>
</dbReference>
<accession>A0A1I7TRT9</accession>
<dbReference type="WBParaSite" id="Csp11.Scaffold629.g11133.t1">
    <property type="protein sequence ID" value="Csp11.Scaffold629.g11133.t1"/>
    <property type="gene ID" value="Csp11.Scaffold629.g11133"/>
</dbReference>
<dbReference type="AlphaFoldDB" id="A0A1I7TRT9"/>
<evidence type="ECO:0000256" key="1">
    <source>
        <dbReference type="SAM" id="MobiDB-lite"/>
    </source>
</evidence>
<reference evidence="3" key="1">
    <citation type="submission" date="2016-11" db="UniProtKB">
        <authorList>
            <consortium name="WormBaseParasite"/>
        </authorList>
    </citation>
    <scope>IDENTIFICATION</scope>
</reference>
<feature type="region of interest" description="Disordered" evidence="1">
    <location>
        <begin position="177"/>
        <end position="202"/>
    </location>
</feature>
<dbReference type="STRING" id="1561998.A0A1I7TRT9"/>
<feature type="compositionally biased region" description="Acidic residues" evidence="1">
    <location>
        <begin position="192"/>
        <end position="202"/>
    </location>
</feature>
<feature type="compositionally biased region" description="Basic and acidic residues" evidence="1">
    <location>
        <begin position="369"/>
        <end position="402"/>
    </location>
</feature>
<feature type="region of interest" description="Disordered" evidence="1">
    <location>
        <begin position="805"/>
        <end position="827"/>
    </location>
</feature>
<sequence length="1025" mass="115279">MDQWVPGFWYPDEVKRDIPIEEDSPILSPTEQILENTMMVEQEQNATGPVLNDSNKTVEPSNAVVGSLEEVKPDLWPLAYQTANEAAKGLFANRDVFPRAAARAMPVPPLGQELAPPQVSVLDQELVQQQVPSLGQELVSQIAQQVVQELVPKLIPELTSQLVPQLLEQLLKKEEVPKTSTDNKKDSSNSEDSSDSDDEMELEELRELEEQRIKRKREMEEAALVRQANAAARAAVLQRGFPVSDQNPSENATVQHSEVVYTSRMQPTTKEGWDLKGDVLFKEFLESSMLDASIIELSCFQQLVKHLDRDARLPRVDSEEPSEEQLVEPCGNEMMVQPKIEGGSYMMPIIESSSLTTPKTEGSSLTTPKTERSCLKMPKTKESSLKTLKSEPDSFKTPKLEDQCPNAAPSSVTQASSFAQSAPLIEKKHPIVPPAVASVASEPSTSTSNDLPLTNISPLAIPGMNLAPCVLCRDPIATHESVLLNVNETVKILMAGVVYGLVKIDSAEQIICSHPLRMCTEHVDFVYDMMCYACGVTSADQMDHAPIGHLLEGLQVYRRLKVLRETRDGKAPLATPLGSFKMAMKTYFKNYVPLKAGKMRKIQAKPIKPKVSYEHLMKLFKKAPENTTLREFLREEKVFLSYEEERSLLIALQMPGRPPKPRPPPTSILDTVYDPLAIYTQPQTADQSSMPSTSESTNDSTIEYDEVKPLEAWKTKSDLIFESQQKKRAADRKRRYGEYSEEFQKIMEPIDQHYEKESMERRAELLKMREEKATANTKPRSYPKTRAPPTDFEKLARLAIEGEAIDFGSEEPSSSAPKKRRYGPKTSNTGQVAYVRVLPIEEEKPFIEPMEVKMEDYDELAQDYPDGNYVEYGTEEVLYDYDDQVANEFFAEKETKPAYMTYSDETKPDLFGDEEKKPEGLLDLEPVTDFYQEEEKPGDLLQFGEEEMVFFGEEEKPTERLHLGANQDNHFESKPVLEEKPKIGGGLMGNQELTLHLSAAPPAPKINYGNLVNARIRAKLGNKFK</sequence>